<evidence type="ECO:0000256" key="7">
    <source>
        <dbReference type="SAM" id="Phobius"/>
    </source>
</evidence>
<evidence type="ECO:0000256" key="3">
    <source>
        <dbReference type="ARBA" id="ARBA00022475"/>
    </source>
</evidence>
<dbReference type="STRING" id="1464122.SAMN05421737_1157"/>
<dbReference type="PANTHER" id="PTHR33884">
    <property type="entry name" value="UPF0410 PROTEIN YMGE"/>
    <property type="match status" value="1"/>
</dbReference>
<keyword evidence="5 7" id="KW-1133">Transmembrane helix</keyword>
<feature type="transmembrane region" description="Helical" evidence="7">
    <location>
        <begin position="29"/>
        <end position="50"/>
    </location>
</feature>
<dbReference type="EMBL" id="FMYM01000015">
    <property type="protein sequence ID" value="SDC74903.1"/>
    <property type="molecule type" value="Genomic_DNA"/>
</dbReference>
<evidence type="ECO:0000256" key="2">
    <source>
        <dbReference type="ARBA" id="ARBA00011006"/>
    </source>
</evidence>
<organism evidence="8 9">
    <name type="scientific">Shouchella lonarensis</name>
    <dbReference type="NCBI Taxonomy" id="1464122"/>
    <lineage>
        <taxon>Bacteria</taxon>
        <taxon>Bacillati</taxon>
        <taxon>Bacillota</taxon>
        <taxon>Bacilli</taxon>
        <taxon>Bacillales</taxon>
        <taxon>Bacillaceae</taxon>
        <taxon>Shouchella</taxon>
    </lineage>
</organism>
<evidence type="ECO:0000256" key="4">
    <source>
        <dbReference type="ARBA" id="ARBA00022692"/>
    </source>
</evidence>
<dbReference type="OrthoDB" id="1632160at2"/>
<dbReference type="Pfam" id="PF04226">
    <property type="entry name" value="Transgly_assoc"/>
    <property type="match status" value="1"/>
</dbReference>
<keyword evidence="3" id="KW-1003">Cell membrane</keyword>
<feature type="transmembrane region" description="Helical" evidence="7">
    <location>
        <begin position="57"/>
        <end position="80"/>
    </location>
</feature>
<protein>
    <submittedName>
        <fullName evidence="8">Uncharacterized membrane protein YeaQ/YmgE, transglycosylase-associated protein family</fullName>
    </submittedName>
</protein>
<accession>A0A1G6P3Z6</accession>
<evidence type="ECO:0000256" key="6">
    <source>
        <dbReference type="ARBA" id="ARBA00023136"/>
    </source>
</evidence>
<evidence type="ECO:0000313" key="8">
    <source>
        <dbReference type="EMBL" id="SDC74903.1"/>
    </source>
</evidence>
<keyword evidence="9" id="KW-1185">Reference proteome</keyword>
<proteinExistence type="inferred from homology"/>
<dbReference type="GO" id="GO:0005886">
    <property type="term" value="C:plasma membrane"/>
    <property type="evidence" value="ECO:0007669"/>
    <property type="project" value="UniProtKB-SubCell"/>
</dbReference>
<dbReference type="Proteomes" id="UP000242662">
    <property type="component" value="Unassembled WGS sequence"/>
</dbReference>
<dbReference type="RefSeq" id="WP_090776686.1">
    <property type="nucleotide sequence ID" value="NZ_FMYM01000015.1"/>
</dbReference>
<gene>
    <name evidence="8" type="ORF">SAMN05421737_1157</name>
</gene>
<sequence length="82" mass="8422">MGILWSILIGGLIGWAAGAITKRDIPYGILGNIIAGIVGANLGMWIFGAWGPRLGGFALIPALVGAIILVLVTSAVLRAIKK</sequence>
<comment type="subcellular location">
    <subcellularLocation>
        <location evidence="1">Cell membrane</location>
        <topology evidence="1">Multi-pass membrane protein</topology>
    </subcellularLocation>
</comment>
<evidence type="ECO:0000313" key="9">
    <source>
        <dbReference type="Proteomes" id="UP000242662"/>
    </source>
</evidence>
<keyword evidence="4 7" id="KW-0812">Transmembrane</keyword>
<reference evidence="9" key="1">
    <citation type="submission" date="2016-09" db="EMBL/GenBank/DDBJ databases">
        <authorList>
            <person name="Varghese N."/>
            <person name="Submissions S."/>
        </authorList>
    </citation>
    <scope>NUCLEOTIDE SEQUENCE [LARGE SCALE GENOMIC DNA]</scope>
    <source>
        <strain evidence="9">25nlg</strain>
    </source>
</reference>
<name>A0A1G6P3Z6_9BACI</name>
<keyword evidence="6 7" id="KW-0472">Membrane</keyword>
<dbReference type="PANTHER" id="PTHR33884:SF3">
    <property type="entry name" value="UPF0410 PROTEIN YMGE"/>
    <property type="match status" value="1"/>
</dbReference>
<evidence type="ECO:0000256" key="1">
    <source>
        <dbReference type="ARBA" id="ARBA00004651"/>
    </source>
</evidence>
<dbReference type="InterPro" id="IPR007341">
    <property type="entry name" value="Transgly_assoc"/>
</dbReference>
<comment type="similarity">
    <text evidence="2">Belongs to the UPF0410 family.</text>
</comment>
<dbReference type="AlphaFoldDB" id="A0A1G6P3Z6"/>
<evidence type="ECO:0000256" key="5">
    <source>
        <dbReference type="ARBA" id="ARBA00022989"/>
    </source>
</evidence>